<dbReference type="AlphaFoldDB" id="A0A5J9TAV2"/>
<dbReference type="Proteomes" id="UP000324897">
    <property type="component" value="Chromosome 3"/>
</dbReference>
<dbReference type="InterPro" id="IPR008974">
    <property type="entry name" value="TRAF-like"/>
</dbReference>
<accession>A0A5J9TAV2</accession>
<dbReference type="Gene3D" id="2.60.210.10">
    <property type="entry name" value="Apoptosis, Tumor Necrosis Factor Receptor Associated Protein 2, Chain A"/>
    <property type="match status" value="1"/>
</dbReference>
<name>A0A5J9TAV2_9POAL</name>
<dbReference type="SUPFAM" id="SSF49599">
    <property type="entry name" value="TRAF domain-like"/>
    <property type="match status" value="1"/>
</dbReference>
<protein>
    <recommendedName>
        <fullName evidence="3">MATH domain-containing protein</fullName>
    </recommendedName>
</protein>
<gene>
    <name evidence="1" type="ORF">EJB05_41900</name>
</gene>
<dbReference type="PANTHER" id="PTHR26379:SF180">
    <property type="entry name" value="TRAF TRANSCRIPTION FACTOR"/>
    <property type="match status" value="1"/>
</dbReference>
<evidence type="ECO:0000313" key="2">
    <source>
        <dbReference type="Proteomes" id="UP000324897"/>
    </source>
</evidence>
<organism evidence="1 2">
    <name type="scientific">Eragrostis curvula</name>
    <name type="common">weeping love grass</name>
    <dbReference type="NCBI Taxonomy" id="38414"/>
    <lineage>
        <taxon>Eukaryota</taxon>
        <taxon>Viridiplantae</taxon>
        <taxon>Streptophyta</taxon>
        <taxon>Embryophyta</taxon>
        <taxon>Tracheophyta</taxon>
        <taxon>Spermatophyta</taxon>
        <taxon>Magnoliopsida</taxon>
        <taxon>Liliopsida</taxon>
        <taxon>Poales</taxon>
        <taxon>Poaceae</taxon>
        <taxon>PACMAD clade</taxon>
        <taxon>Chloridoideae</taxon>
        <taxon>Eragrostideae</taxon>
        <taxon>Eragrostidinae</taxon>
        <taxon>Eragrostis</taxon>
    </lineage>
</organism>
<dbReference type="Gramene" id="TVU08495">
    <property type="protein sequence ID" value="TVU08495"/>
    <property type="gene ID" value="EJB05_41900"/>
</dbReference>
<keyword evidence="2" id="KW-1185">Reference proteome</keyword>
<reference evidence="1 2" key="1">
    <citation type="journal article" date="2019" name="Sci. Rep.">
        <title>A high-quality genome of Eragrostis curvula grass provides insights into Poaceae evolution and supports new strategies to enhance forage quality.</title>
        <authorList>
            <person name="Carballo J."/>
            <person name="Santos B.A.C.M."/>
            <person name="Zappacosta D."/>
            <person name="Garbus I."/>
            <person name="Selva J.P."/>
            <person name="Gallo C.A."/>
            <person name="Diaz A."/>
            <person name="Albertini E."/>
            <person name="Caccamo M."/>
            <person name="Echenique V."/>
        </authorList>
    </citation>
    <scope>NUCLEOTIDE SEQUENCE [LARGE SCALE GENOMIC DNA]</scope>
    <source>
        <strain evidence="2">cv. Victoria</strain>
        <tissue evidence="1">Leaf</tissue>
    </source>
</reference>
<evidence type="ECO:0000313" key="1">
    <source>
        <dbReference type="EMBL" id="TVU08495.1"/>
    </source>
</evidence>
<dbReference type="EMBL" id="RWGY01000039">
    <property type="protein sequence ID" value="TVU08495.1"/>
    <property type="molecule type" value="Genomic_DNA"/>
</dbReference>
<dbReference type="InterPro" id="IPR045005">
    <property type="entry name" value="BPM1-6"/>
</dbReference>
<proteinExistence type="predicted"/>
<sequence>MEKGITNLTDVARSVQLLKIDGYSALSSTMTCSDFIRSTWNVGGYDWEVRLSTYCCNGNSWVKLKLVLLSEARVDKVRASLSCWLVDPSGKFAPSEEKSVSTSFSKTGQVSSDVALVHRGHHVWNDSITVECTITVVKEPKNITFPAKKDMPVSAVL</sequence>
<feature type="non-terminal residue" evidence="1">
    <location>
        <position position="1"/>
    </location>
</feature>
<dbReference type="OrthoDB" id="718203at2759"/>
<comment type="caution">
    <text evidence="1">The sequence shown here is derived from an EMBL/GenBank/DDBJ whole genome shotgun (WGS) entry which is preliminary data.</text>
</comment>
<evidence type="ECO:0008006" key="3">
    <source>
        <dbReference type="Google" id="ProtNLM"/>
    </source>
</evidence>
<dbReference type="PANTHER" id="PTHR26379">
    <property type="entry name" value="BTB/POZ AND MATH DOMAIN-CONTAINING PROTEIN 1"/>
    <property type="match status" value="1"/>
</dbReference>
<dbReference type="GO" id="GO:0016567">
    <property type="term" value="P:protein ubiquitination"/>
    <property type="evidence" value="ECO:0007669"/>
    <property type="project" value="InterPro"/>
</dbReference>